<keyword evidence="2" id="KW-0288">FMN</keyword>
<evidence type="ECO:0000256" key="1">
    <source>
        <dbReference type="ARBA" id="ARBA00022630"/>
    </source>
</evidence>
<gene>
    <name evidence="4" type="ORF">HYG85_17885</name>
</gene>
<dbReference type="InterPro" id="IPR029039">
    <property type="entry name" value="Flavoprotein-like_sf"/>
</dbReference>
<proteinExistence type="predicted"/>
<dbReference type="SUPFAM" id="SSF52218">
    <property type="entry name" value="Flavoproteins"/>
    <property type="match status" value="1"/>
</dbReference>
<reference evidence="4 5" key="1">
    <citation type="submission" date="2020-07" db="EMBL/GenBank/DDBJ databases">
        <title>Vallitalea guaymasensis genome.</title>
        <authorList>
            <person name="Postec A."/>
        </authorList>
    </citation>
    <scope>NUCLEOTIDE SEQUENCE [LARGE SCALE GENOMIC DNA]</scope>
    <source>
        <strain evidence="4 5">Ra1766G1</strain>
    </source>
</reference>
<evidence type="ECO:0000256" key="2">
    <source>
        <dbReference type="ARBA" id="ARBA00022643"/>
    </source>
</evidence>
<dbReference type="KEGG" id="vgu:HYG85_17885"/>
<dbReference type="Gene3D" id="3.40.50.360">
    <property type="match status" value="1"/>
</dbReference>
<dbReference type="InterPro" id="IPR005025">
    <property type="entry name" value="FMN_Rdtase-like_dom"/>
</dbReference>
<dbReference type="PANTHER" id="PTHR43278">
    <property type="entry name" value="NAD(P)H-DEPENDENT FMN-CONTAINING OXIDOREDUCTASE YWQN-RELATED"/>
    <property type="match status" value="1"/>
</dbReference>
<dbReference type="PANTHER" id="PTHR43278:SF2">
    <property type="entry name" value="IRON-SULFUR FLAVOPROTEIN"/>
    <property type="match status" value="1"/>
</dbReference>
<accession>A0A8J8SDF8</accession>
<dbReference type="GO" id="GO:0016491">
    <property type="term" value="F:oxidoreductase activity"/>
    <property type="evidence" value="ECO:0007669"/>
    <property type="project" value="InterPro"/>
</dbReference>
<protein>
    <submittedName>
        <fullName evidence="4">Flavodoxin family protein</fullName>
    </submittedName>
</protein>
<dbReference type="RefSeq" id="WP_212690824.1">
    <property type="nucleotide sequence ID" value="NZ_CP058561.1"/>
</dbReference>
<dbReference type="EMBL" id="CP058561">
    <property type="protein sequence ID" value="QUH30684.1"/>
    <property type="molecule type" value="Genomic_DNA"/>
</dbReference>
<feature type="domain" description="NADPH-dependent FMN reductase-like" evidence="3">
    <location>
        <begin position="4"/>
        <end position="144"/>
    </location>
</feature>
<evidence type="ECO:0000313" key="4">
    <source>
        <dbReference type="EMBL" id="QUH30684.1"/>
    </source>
</evidence>
<organism evidence="4 5">
    <name type="scientific">Vallitalea guaymasensis</name>
    <dbReference type="NCBI Taxonomy" id="1185412"/>
    <lineage>
        <taxon>Bacteria</taxon>
        <taxon>Bacillati</taxon>
        <taxon>Bacillota</taxon>
        <taxon>Clostridia</taxon>
        <taxon>Lachnospirales</taxon>
        <taxon>Vallitaleaceae</taxon>
        <taxon>Vallitalea</taxon>
    </lineage>
</organism>
<keyword evidence="5" id="KW-1185">Reference proteome</keyword>
<dbReference type="InterPro" id="IPR051796">
    <property type="entry name" value="ISF_SsuE-like"/>
</dbReference>
<sequence>MNKKVLAINSSKRKRNTYGLLIDIKEQFEKINIDVDIINLHDYNIELCTGCESCILKDKCFLDDDMDMLMNKLQQYDGIILSTPIYLNNISGKLKMFIDRTCRWVHRPALAGIPIMNVVTTSSSGIKNTLKYMDNVAVQWGAFPTDNISRKVTTVKEKVQPKEYENFVKHIMMDKKLYKPSIEQLIYFSVSKVLALKVIKRDAKYWEDKGWLSKNYFYDSKINIFKKVIANRFYKMLYKKVNRVEE</sequence>
<name>A0A8J8SDF8_9FIRM</name>
<keyword evidence="1" id="KW-0285">Flavoprotein</keyword>
<dbReference type="AlphaFoldDB" id="A0A8J8SDF8"/>
<dbReference type="Proteomes" id="UP000677305">
    <property type="component" value="Chromosome"/>
</dbReference>
<evidence type="ECO:0000313" key="5">
    <source>
        <dbReference type="Proteomes" id="UP000677305"/>
    </source>
</evidence>
<evidence type="ECO:0000259" key="3">
    <source>
        <dbReference type="Pfam" id="PF03358"/>
    </source>
</evidence>
<dbReference type="Pfam" id="PF03358">
    <property type="entry name" value="FMN_red"/>
    <property type="match status" value="1"/>
</dbReference>